<protein>
    <submittedName>
        <fullName evidence="1">Uncharacterized protein</fullName>
    </submittedName>
</protein>
<accession>A0ABR3G6E7</accession>
<evidence type="ECO:0000313" key="1">
    <source>
        <dbReference type="EMBL" id="KAL0631529.1"/>
    </source>
</evidence>
<evidence type="ECO:0000313" key="2">
    <source>
        <dbReference type="Proteomes" id="UP001447188"/>
    </source>
</evidence>
<dbReference type="Proteomes" id="UP001447188">
    <property type="component" value="Unassembled WGS sequence"/>
</dbReference>
<gene>
    <name evidence="1" type="ORF">Q9L58_009614</name>
</gene>
<organism evidence="1 2">
    <name type="scientific">Discina gigas</name>
    <dbReference type="NCBI Taxonomy" id="1032678"/>
    <lineage>
        <taxon>Eukaryota</taxon>
        <taxon>Fungi</taxon>
        <taxon>Dikarya</taxon>
        <taxon>Ascomycota</taxon>
        <taxon>Pezizomycotina</taxon>
        <taxon>Pezizomycetes</taxon>
        <taxon>Pezizales</taxon>
        <taxon>Discinaceae</taxon>
        <taxon>Discina</taxon>
    </lineage>
</organism>
<reference evidence="1 2" key="1">
    <citation type="submission" date="2024-02" db="EMBL/GenBank/DDBJ databases">
        <title>Discinaceae phylogenomics.</title>
        <authorList>
            <person name="Dirks A.C."/>
            <person name="James T.Y."/>
        </authorList>
    </citation>
    <scope>NUCLEOTIDE SEQUENCE [LARGE SCALE GENOMIC DNA]</scope>
    <source>
        <strain evidence="1 2">ACD0624</strain>
    </source>
</reference>
<comment type="caution">
    <text evidence="1">The sequence shown here is derived from an EMBL/GenBank/DDBJ whole genome shotgun (WGS) entry which is preliminary data.</text>
</comment>
<proteinExistence type="predicted"/>
<sequence length="300" mass="34437">MMEQPISEKEISPHQAYSRTTLLEPDAHAGALRRTDSPADSRADVNRKKALNKVLNERTYITADLERVIYGSFDRKPACLILFNFKFRFEADSHLRFKRAEIAVSFKATPDSLNKPAPGDDPVIYNFAPKKMYGNLTVENLSWTYGIELPCMVSIGPAEVGVQPYMEKTSSFQKGYRMEIFGREFKDARHNEENEVIWTVKENSQHKNGIPDQLKFAIILGHKGRFQADIKVSAETGSRLKLFGWPWSKDDPVLFQPPEGFGMPLEIPRWFPDLETIKNEEWAELVPQWKEWESQIANIG</sequence>
<keyword evidence="2" id="KW-1185">Reference proteome</keyword>
<name>A0ABR3G6E7_9PEZI</name>
<dbReference type="EMBL" id="JBBBZM010000238">
    <property type="protein sequence ID" value="KAL0631529.1"/>
    <property type="molecule type" value="Genomic_DNA"/>
</dbReference>